<dbReference type="RefSeq" id="WP_309046312.1">
    <property type="nucleotide sequence ID" value="NZ_JAUCQJ010000002.1"/>
</dbReference>
<dbReference type="Proteomes" id="UP001239265">
    <property type="component" value="Unassembled WGS sequence"/>
</dbReference>
<reference evidence="1 2" key="1">
    <citation type="submission" date="2023-06" db="EMBL/GenBank/DDBJ databases">
        <title>Nosocomial Elizabethkingia miricola genome.</title>
        <authorList>
            <person name="Morgado S."/>
            <person name="Fonseca E."/>
            <person name="Freitas F."/>
            <person name="Vicente A.C."/>
        </authorList>
    </citation>
    <scope>NUCLEOTIDE SEQUENCE [LARGE SCALE GENOMIC DNA]</scope>
    <source>
        <strain evidence="1 2">EM15</strain>
    </source>
</reference>
<gene>
    <name evidence="1" type="ORF">QT385_06925</name>
</gene>
<accession>A0ABD5B4P9</accession>
<proteinExistence type="predicted"/>
<dbReference type="AlphaFoldDB" id="A0ABD5B4P9"/>
<organism evidence="1 2">
    <name type="scientific">Elizabethkingia miricola</name>
    <name type="common">Chryseobacterium miricola</name>
    <dbReference type="NCBI Taxonomy" id="172045"/>
    <lineage>
        <taxon>Bacteria</taxon>
        <taxon>Pseudomonadati</taxon>
        <taxon>Bacteroidota</taxon>
        <taxon>Flavobacteriia</taxon>
        <taxon>Flavobacteriales</taxon>
        <taxon>Weeksellaceae</taxon>
        <taxon>Elizabethkingia</taxon>
    </lineage>
</organism>
<sequence length="120" mass="13674">MKKQDLRIGNYIEHNGKIITVSDIYLSTGIIQRREYTVNGRLISDVNPLLLSDEYLSKLGFSKNKIGYTKTTSLDRLIAIGFGSDSITVNNVRFQNQIKYVHQLQNLFYALTGEELTIKS</sequence>
<evidence type="ECO:0000313" key="1">
    <source>
        <dbReference type="EMBL" id="MDQ8748364.1"/>
    </source>
</evidence>
<name>A0ABD5B4P9_ELIMR</name>
<dbReference type="EMBL" id="JAUCQJ010000002">
    <property type="protein sequence ID" value="MDQ8748364.1"/>
    <property type="molecule type" value="Genomic_DNA"/>
</dbReference>
<protein>
    <submittedName>
        <fullName evidence="1">Uncharacterized protein</fullName>
    </submittedName>
</protein>
<evidence type="ECO:0000313" key="2">
    <source>
        <dbReference type="Proteomes" id="UP001239265"/>
    </source>
</evidence>
<comment type="caution">
    <text evidence="1">The sequence shown here is derived from an EMBL/GenBank/DDBJ whole genome shotgun (WGS) entry which is preliminary data.</text>
</comment>